<evidence type="ECO:0000256" key="3">
    <source>
        <dbReference type="ARBA" id="ARBA00022723"/>
    </source>
</evidence>
<evidence type="ECO:0000256" key="4">
    <source>
        <dbReference type="ARBA" id="ARBA00022729"/>
    </source>
</evidence>
<dbReference type="AlphaFoldDB" id="A0A1T4VT37"/>
<dbReference type="OrthoDB" id="9805202at2"/>
<dbReference type="PROSITE" id="PS51007">
    <property type="entry name" value="CYTC"/>
    <property type="match status" value="2"/>
</dbReference>
<keyword evidence="2 8" id="KW-0349">Heme</keyword>
<dbReference type="EMBL" id="FUXU01000097">
    <property type="protein sequence ID" value="SKA68005.1"/>
    <property type="molecule type" value="Genomic_DNA"/>
</dbReference>
<evidence type="ECO:0000256" key="1">
    <source>
        <dbReference type="ARBA" id="ARBA00004418"/>
    </source>
</evidence>
<feature type="binding site" description="axial binding residue" evidence="9">
    <location>
        <position position="89"/>
    </location>
    <ligand>
        <name>heme c</name>
        <dbReference type="ChEBI" id="CHEBI:61717"/>
        <label>1</label>
    </ligand>
    <ligandPart>
        <name>Fe</name>
        <dbReference type="ChEBI" id="CHEBI:18248"/>
    </ligandPart>
</feature>
<dbReference type="RefSeq" id="WP_078754356.1">
    <property type="nucleotide sequence ID" value="NZ_FUXU01000097.1"/>
</dbReference>
<gene>
    <name evidence="11" type="ORF">SAMN02745132_04254</name>
</gene>
<feature type="domain" description="Cytochrome c" evidence="10">
    <location>
        <begin position="63"/>
        <end position="163"/>
    </location>
</feature>
<keyword evidence="3 9" id="KW-0479">Metal-binding</keyword>
<dbReference type="GO" id="GO:0042597">
    <property type="term" value="C:periplasmic space"/>
    <property type="evidence" value="ECO:0007669"/>
    <property type="project" value="UniProtKB-SubCell"/>
</dbReference>
<keyword evidence="12" id="KW-1185">Reference proteome</keyword>
<dbReference type="GO" id="GO:0020037">
    <property type="term" value="F:heme binding"/>
    <property type="evidence" value="ECO:0007669"/>
    <property type="project" value="InterPro"/>
</dbReference>
<feature type="binding site" description="covalent" evidence="8">
    <location>
        <position position="229"/>
    </location>
    <ligand>
        <name>heme c</name>
        <dbReference type="ChEBI" id="CHEBI:61717"/>
        <label>2</label>
    </ligand>
</feature>
<feature type="binding site" description="covalent" evidence="8">
    <location>
        <position position="226"/>
    </location>
    <ligand>
        <name>heme c</name>
        <dbReference type="ChEBI" id="CHEBI:61717"/>
        <label>2</label>
    </ligand>
</feature>
<feature type="binding site" description="axial binding residue" evidence="9">
    <location>
        <position position="230"/>
    </location>
    <ligand>
        <name>heme c</name>
        <dbReference type="ChEBI" id="CHEBI:61717"/>
        <label>2</label>
    </ligand>
    <ligandPart>
        <name>Fe</name>
        <dbReference type="ChEBI" id="CHEBI:18248"/>
    </ligandPart>
</feature>
<feature type="binding site" description="covalent" evidence="8">
    <location>
        <position position="85"/>
    </location>
    <ligand>
        <name>heme c</name>
        <dbReference type="ChEBI" id="CHEBI:61717"/>
        <label>1</label>
    </ligand>
</feature>
<evidence type="ECO:0000313" key="12">
    <source>
        <dbReference type="Proteomes" id="UP000190162"/>
    </source>
</evidence>
<organism evidence="11 12">
    <name type="scientific">Enterovibrio nigricans DSM 22720</name>
    <dbReference type="NCBI Taxonomy" id="1121868"/>
    <lineage>
        <taxon>Bacteria</taxon>
        <taxon>Pseudomonadati</taxon>
        <taxon>Pseudomonadota</taxon>
        <taxon>Gammaproteobacteria</taxon>
        <taxon>Vibrionales</taxon>
        <taxon>Vibrionaceae</taxon>
        <taxon>Enterovibrio</taxon>
    </lineage>
</organism>
<evidence type="ECO:0000256" key="8">
    <source>
        <dbReference type="PIRSR" id="PIRSR000294-1"/>
    </source>
</evidence>
<evidence type="ECO:0000259" key="10">
    <source>
        <dbReference type="PROSITE" id="PS51007"/>
    </source>
</evidence>
<sequence length="345" mass="38226">MLNARIAVTATIAGLLCLGAVVISASNMFNHDHERSNAHTSKEEHQRQALIAPVPYPNRVDFPLIKAGWALFNDPNLSSNKAISCATCHNLSTNGAQDTPVSKGVAGVGKRNSPTVFNVSLNYRFFWDGRTNSLSKQMDGPIHTPAEMDSSWQAILAYVTSSSRYQSLFSAAQHPITIETIKHAIVTFQEQLLTPNSPFDRYLLGDERAISPLAQNGWKTFQNMGCINCHQGVNIGGSMMQRFGYYGNTAAHSGLNVDTGRHQFTKKDIDKHLFRVPSLRNVANTPPYFHNGSENRLEEAIKVMADVQLGMTLEPETIDELMAFLHALSAPRPSILEELEREQIY</sequence>
<dbReference type="Pfam" id="PF03150">
    <property type="entry name" value="CCP_MauG"/>
    <property type="match status" value="1"/>
</dbReference>
<evidence type="ECO:0000313" key="11">
    <source>
        <dbReference type="EMBL" id="SKA68005.1"/>
    </source>
</evidence>
<keyword evidence="6" id="KW-0560">Oxidoreductase</keyword>
<dbReference type="PANTHER" id="PTHR30600:SF7">
    <property type="entry name" value="CYTOCHROME C PEROXIDASE-RELATED"/>
    <property type="match status" value="1"/>
</dbReference>
<dbReference type="SUPFAM" id="SSF46626">
    <property type="entry name" value="Cytochrome c"/>
    <property type="match status" value="2"/>
</dbReference>
<dbReference type="InterPro" id="IPR009056">
    <property type="entry name" value="Cyt_c-like_dom"/>
</dbReference>
<evidence type="ECO:0000256" key="6">
    <source>
        <dbReference type="ARBA" id="ARBA00023002"/>
    </source>
</evidence>
<dbReference type="InterPro" id="IPR026259">
    <property type="entry name" value="MauG/Cytc_peroxidase"/>
</dbReference>
<comment type="subcellular location">
    <subcellularLocation>
        <location evidence="1">Periplasm</location>
    </subcellularLocation>
</comment>
<comment type="PTM">
    <text evidence="8">Binds 2 heme groups per subunit.</text>
</comment>
<feature type="domain" description="Cytochrome c" evidence="10">
    <location>
        <begin position="212"/>
        <end position="329"/>
    </location>
</feature>
<dbReference type="GO" id="GO:0046872">
    <property type="term" value="F:metal ion binding"/>
    <property type="evidence" value="ECO:0007669"/>
    <property type="project" value="UniProtKB-KW"/>
</dbReference>
<keyword evidence="4" id="KW-0732">Signal</keyword>
<evidence type="ECO:0000256" key="5">
    <source>
        <dbReference type="ARBA" id="ARBA00022764"/>
    </source>
</evidence>
<evidence type="ECO:0000256" key="7">
    <source>
        <dbReference type="ARBA" id="ARBA00023004"/>
    </source>
</evidence>
<proteinExistence type="predicted"/>
<evidence type="ECO:0000256" key="9">
    <source>
        <dbReference type="PIRSR" id="PIRSR000294-2"/>
    </source>
</evidence>
<accession>A0A1T4VT37</accession>
<dbReference type="InterPro" id="IPR051395">
    <property type="entry name" value="Cytochrome_c_Peroxidase/MauG"/>
</dbReference>
<feature type="binding site" description="axial binding residue" evidence="9">
    <location>
        <position position="304"/>
    </location>
    <ligand>
        <name>heme c</name>
        <dbReference type="ChEBI" id="CHEBI:61717"/>
        <label>2</label>
    </ligand>
    <ligandPart>
        <name>Fe</name>
        <dbReference type="ChEBI" id="CHEBI:18248"/>
    </ligandPart>
</feature>
<dbReference type="PIRSF" id="PIRSF000294">
    <property type="entry name" value="Cytochrome-c_peroxidase"/>
    <property type="match status" value="1"/>
</dbReference>
<protein>
    <submittedName>
        <fullName evidence="11">Cytochrome c peroxidase</fullName>
    </submittedName>
</protein>
<evidence type="ECO:0000256" key="2">
    <source>
        <dbReference type="ARBA" id="ARBA00022617"/>
    </source>
</evidence>
<dbReference type="GO" id="GO:0009055">
    <property type="term" value="F:electron transfer activity"/>
    <property type="evidence" value="ECO:0007669"/>
    <property type="project" value="InterPro"/>
</dbReference>
<dbReference type="GO" id="GO:0004130">
    <property type="term" value="F:cytochrome-c peroxidase activity"/>
    <property type="evidence" value="ECO:0007669"/>
    <property type="project" value="TreeGrafter"/>
</dbReference>
<dbReference type="Proteomes" id="UP000190162">
    <property type="component" value="Unassembled WGS sequence"/>
</dbReference>
<keyword evidence="7 9" id="KW-0408">Iron</keyword>
<dbReference type="InterPro" id="IPR004852">
    <property type="entry name" value="Di-haem_cyt_c_peroxidsae"/>
</dbReference>
<reference evidence="12" key="1">
    <citation type="submission" date="2017-02" db="EMBL/GenBank/DDBJ databases">
        <authorList>
            <person name="Varghese N."/>
            <person name="Submissions S."/>
        </authorList>
    </citation>
    <scope>NUCLEOTIDE SEQUENCE [LARGE SCALE GENOMIC DNA]</scope>
    <source>
        <strain evidence="12">DSM 22720</strain>
    </source>
</reference>
<name>A0A1T4VT37_9GAMM</name>
<keyword evidence="5" id="KW-0574">Periplasm</keyword>
<dbReference type="InterPro" id="IPR036909">
    <property type="entry name" value="Cyt_c-like_dom_sf"/>
</dbReference>
<keyword evidence="11" id="KW-0575">Peroxidase</keyword>
<comment type="cofactor">
    <cofactor evidence="8">
        <name>heme</name>
        <dbReference type="ChEBI" id="CHEBI:30413"/>
    </cofactor>
    <text evidence="8">Binds 2 heme groups.</text>
</comment>
<dbReference type="Gene3D" id="1.10.760.10">
    <property type="entry name" value="Cytochrome c-like domain"/>
    <property type="match status" value="2"/>
</dbReference>
<dbReference type="PANTHER" id="PTHR30600">
    <property type="entry name" value="CYTOCHROME C PEROXIDASE-RELATED"/>
    <property type="match status" value="1"/>
</dbReference>
<feature type="binding site" description="covalent" evidence="8">
    <location>
        <position position="88"/>
    </location>
    <ligand>
        <name>heme c</name>
        <dbReference type="ChEBI" id="CHEBI:61717"/>
        <label>1</label>
    </ligand>
</feature>